<accession>A0A5J4U4D2</accession>
<organism evidence="3 4">
    <name type="scientific">Streblomastix strix</name>
    <dbReference type="NCBI Taxonomy" id="222440"/>
    <lineage>
        <taxon>Eukaryota</taxon>
        <taxon>Metamonada</taxon>
        <taxon>Preaxostyla</taxon>
        <taxon>Oxymonadida</taxon>
        <taxon>Streblomastigidae</taxon>
        <taxon>Streblomastix</taxon>
    </lineage>
</organism>
<keyword evidence="2" id="KW-0732">Signal</keyword>
<name>A0A5J4U4D2_9EUKA</name>
<dbReference type="InterPro" id="IPR015915">
    <property type="entry name" value="Kelch-typ_b-propeller"/>
</dbReference>
<evidence type="ECO:0000256" key="2">
    <source>
        <dbReference type="SAM" id="SignalP"/>
    </source>
</evidence>
<reference evidence="3 4" key="1">
    <citation type="submission" date="2019-03" db="EMBL/GenBank/DDBJ databases">
        <title>Single cell metagenomics reveals metabolic interactions within the superorganism composed of flagellate Streblomastix strix and complex community of Bacteroidetes bacteria on its surface.</title>
        <authorList>
            <person name="Treitli S.C."/>
            <person name="Kolisko M."/>
            <person name="Husnik F."/>
            <person name="Keeling P."/>
            <person name="Hampl V."/>
        </authorList>
    </citation>
    <scope>NUCLEOTIDE SEQUENCE [LARGE SCALE GENOMIC DNA]</scope>
    <source>
        <strain evidence="3">ST1C</strain>
    </source>
</reference>
<feature type="region of interest" description="Disordered" evidence="1">
    <location>
        <begin position="311"/>
        <end position="337"/>
    </location>
</feature>
<dbReference type="Proteomes" id="UP000324800">
    <property type="component" value="Unassembled WGS sequence"/>
</dbReference>
<evidence type="ECO:0000256" key="1">
    <source>
        <dbReference type="SAM" id="MobiDB-lite"/>
    </source>
</evidence>
<gene>
    <name evidence="3" type="ORF">EZS28_039330</name>
</gene>
<protein>
    <submittedName>
        <fullName evidence="3">Uncharacterized protein</fullName>
    </submittedName>
</protein>
<feature type="non-terminal residue" evidence="3">
    <location>
        <position position="425"/>
    </location>
</feature>
<sequence length="425" mass="47725">MKLFSVVLLIIAIKSINGTLQQTWSRIESQKEENGWKFLTHPLQFSSVEFVALASKTDKKASSSEPIIIIYMNTNTEASRSYATKGHFPDESLNRYSLTYEPHTKTLIALGGIESTTISIFTLNLATIEWNEVQTDFNSKDEPIPRIYFSAEILRNRIALQSNSNTEKNAKSALLNSTSTQIIIFGGYTAASPMKKYSPVTSPSKYNQATNEIWILDLILSTEQQQQDSYSRFTRLFPAVIPNTASEQAPDPRANSFLVTDLLFQQNEPYAGGNGNYFHLFGGSNQRTIYTDHWILSILCAPVLHTTTTTGNNNNNNYNNNNNNKANQQDEQSSQSSGIDIIWHRTSDILTTKLSTNNCIQEIIARPQLNVLQMESMLSLQRQTSNFQFYTVRFYSSSAQASTVTITAPKQDKKSSKDKKNGPNS</sequence>
<dbReference type="AlphaFoldDB" id="A0A5J4U4D2"/>
<feature type="signal peptide" evidence="2">
    <location>
        <begin position="1"/>
        <end position="18"/>
    </location>
</feature>
<feature type="compositionally biased region" description="Low complexity" evidence="1">
    <location>
        <begin position="311"/>
        <end position="324"/>
    </location>
</feature>
<feature type="compositionally biased region" description="Basic and acidic residues" evidence="1">
    <location>
        <begin position="410"/>
        <end position="425"/>
    </location>
</feature>
<proteinExistence type="predicted"/>
<feature type="chain" id="PRO_5023897451" evidence="2">
    <location>
        <begin position="19"/>
        <end position="425"/>
    </location>
</feature>
<comment type="caution">
    <text evidence="3">The sequence shown here is derived from an EMBL/GenBank/DDBJ whole genome shotgun (WGS) entry which is preliminary data.</text>
</comment>
<evidence type="ECO:0000313" key="4">
    <source>
        <dbReference type="Proteomes" id="UP000324800"/>
    </source>
</evidence>
<feature type="region of interest" description="Disordered" evidence="1">
    <location>
        <begin position="403"/>
        <end position="425"/>
    </location>
</feature>
<dbReference type="SUPFAM" id="SSF50965">
    <property type="entry name" value="Galactose oxidase, central domain"/>
    <property type="match status" value="1"/>
</dbReference>
<dbReference type="InterPro" id="IPR011043">
    <property type="entry name" value="Gal_Oxase/kelch_b-propeller"/>
</dbReference>
<dbReference type="EMBL" id="SNRW01020781">
    <property type="protein sequence ID" value="KAA6365143.1"/>
    <property type="molecule type" value="Genomic_DNA"/>
</dbReference>
<feature type="compositionally biased region" description="Polar residues" evidence="1">
    <location>
        <begin position="325"/>
        <end position="337"/>
    </location>
</feature>
<evidence type="ECO:0000313" key="3">
    <source>
        <dbReference type="EMBL" id="KAA6365143.1"/>
    </source>
</evidence>
<dbReference type="Gene3D" id="2.120.10.80">
    <property type="entry name" value="Kelch-type beta propeller"/>
    <property type="match status" value="1"/>
</dbReference>